<proteinExistence type="predicted"/>
<evidence type="ECO:0000313" key="2">
    <source>
        <dbReference type="Proteomes" id="UP000197619"/>
    </source>
</evidence>
<comment type="caution">
    <text evidence="1">The sequence shown here is derived from an EMBL/GenBank/DDBJ whole genome shotgun (WGS) entry which is preliminary data.</text>
</comment>
<keyword evidence="2" id="KW-1185">Reference proteome</keyword>
<organism evidence="1 2">
    <name type="scientific">Lonchura striata</name>
    <name type="common">white-rumped munia</name>
    <dbReference type="NCBI Taxonomy" id="40157"/>
    <lineage>
        <taxon>Eukaryota</taxon>
        <taxon>Metazoa</taxon>
        <taxon>Chordata</taxon>
        <taxon>Craniata</taxon>
        <taxon>Vertebrata</taxon>
        <taxon>Euteleostomi</taxon>
        <taxon>Archelosauria</taxon>
        <taxon>Archosauria</taxon>
        <taxon>Dinosauria</taxon>
        <taxon>Saurischia</taxon>
        <taxon>Theropoda</taxon>
        <taxon>Coelurosauria</taxon>
        <taxon>Aves</taxon>
        <taxon>Neognathae</taxon>
        <taxon>Neoaves</taxon>
        <taxon>Telluraves</taxon>
        <taxon>Australaves</taxon>
        <taxon>Passeriformes</taxon>
        <taxon>Passeroidea</taxon>
        <taxon>Estrildidae</taxon>
        <taxon>Estrildinae</taxon>
        <taxon>Lonchura</taxon>
    </lineage>
</organism>
<accession>A0A218UPL5</accession>
<reference evidence="1 2" key="1">
    <citation type="submission" date="2017-05" db="EMBL/GenBank/DDBJ databases">
        <title>Genome of assembly of the Bengalese finch, Lonchura striata domestica.</title>
        <authorList>
            <person name="Colquitt B.M."/>
            <person name="Brainard M.S."/>
        </authorList>
    </citation>
    <scope>NUCLEOTIDE SEQUENCE [LARGE SCALE GENOMIC DNA]</scope>
    <source>
        <strain evidence="1">White83orange57</strain>
    </source>
</reference>
<protein>
    <submittedName>
        <fullName evidence="1">Uncharacterized protein</fullName>
    </submittedName>
</protein>
<name>A0A218UPL5_9PASE</name>
<dbReference type="AlphaFoldDB" id="A0A218UPL5"/>
<dbReference type="EMBL" id="MUZQ01000187">
    <property type="protein sequence ID" value="OWK55737.1"/>
    <property type="molecule type" value="Genomic_DNA"/>
</dbReference>
<gene>
    <name evidence="1" type="ORF">RLOC_00003602</name>
</gene>
<dbReference type="Proteomes" id="UP000197619">
    <property type="component" value="Unassembled WGS sequence"/>
</dbReference>
<evidence type="ECO:0000313" key="1">
    <source>
        <dbReference type="EMBL" id="OWK55737.1"/>
    </source>
</evidence>
<sequence length="106" mass="12507">MSALDVSKRQHRYFFNCTILWLCLSVWFLYSNVLSVFRFLYFPFGLKSHFLLAFLESRWGVSERTQRYNAVRSGFAHAQLSGTAMGVATWKQLIHLSFVLWHLCSY</sequence>